<protein>
    <submittedName>
        <fullName evidence="2">Uncharacterized protein</fullName>
    </submittedName>
</protein>
<feature type="transmembrane region" description="Helical" evidence="1">
    <location>
        <begin position="108"/>
        <end position="129"/>
    </location>
</feature>
<evidence type="ECO:0000313" key="3">
    <source>
        <dbReference type="Proteomes" id="UP000737113"/>
    </source>
</evidence>
<proteinExistence type="predicted"/>
<dbReference type="EMBL" id="JAAXYH010000002">
    <property type="protein sequence ID" value="NMH64263.1"/>
    <property type="molecule type" value="Genomic_DNA"/>
</dbReference>
<keyword evidence="1" id="KW-0472">Membrane</keyword>
<dbReference type="Proteomes" id="UP000737113">
    <property type="component" value="Unassembled WGS sequence"/>
</dbReference>
<dbReference type="RefSeq" id="WP_169562951.1">
    <property type="nucleotide sequence ID" value="NZ_JAAXYH010000002.1"/>
</dbReference>
<dbReference type="AlphaFoldDB" id="A0A972FQG2"/>
<comment type="caution">
    <text evidence="2">The sequence shown here is derived from an EMBL/GenBank/DDBJ whole genome shotgun (WGS) entry which is preliminary data.</text>
</comment>
<sequence>MINVYFILAAILATLLSLLQLTVMKSRVLAPLVQSQLHDTAKQMLHCMYHWISVLFLLSALVLWACGLALVSSMHSFALVLFLALIYGIFVIWQLYLLRLNRAGDAWLAWYQGMSLLLICLLCLAGLFMR</sequence>
<name>A0A972FQG2_9GAMM</name>
<organism evidence="2 3">
    <name type="scientific">Shewanella salipaludis</name>
    <dbReference type="NCBI Taxonomy" id="2723052"/>
    <lineage>
        <taxon>Bacteria</taxon>
        <taxon>Pseudomonadati</taxon>
        <taxon>Pseudomonadota</taxon>
        <taxon>Gammaproteobacteria</taxon>
        <taxon>Alteromonadales</taxon>
        <taxon>Shewanellaceae</taxon>
        <taxon>Shewanella</taxon>
    </lineage>
</organism>
<feature type="transmembrane region" description="Helical" evidence="1">
    <location>
        <begin position="48"/>
        <end position="70"/>
    </location>
</feature>
<reference evidence="2" key="1">
    <citation type="submission" date="2020-04" db="EMBL/GenBank/DDBJ databases">
        <title>Description of Shewanella salipaludis sp. nov., isolated from a salt marsh.</title>
        <authorList>
            <person name="Park S."/>
            <person name="Yoon J.-H."/>
        </authorList>
    </citation>
    <scope>NUCLEOTIDE SEQUENCE</scope>
    <source>
        <strain evidence="2">SHSM-M6</strain>
    </source>
</reference>
<evidence type="ECO:0000313" key="2">
    <source>
        <dbReference type="EMBL" id="NMH64263.1"/>
    </source>
</evidence>
<accession>A0A972FQG2</accession>
<gene>
    <name evidence="2" type="ORF">HC757_03645</name>
</gene>
<evidence type="ECO:0000256" key="1">
    <source>
        <dbReference type="SAM" id="Phobius"/>
    </source>
</evidence>
<keyword evidence="3" id="KW-1185">Reference proteome</keyword>
<keyword evidence="1" id="KW-1133">Transmembrane helix</keyword>
<keyword evidence="1" id="KW-0812">Transmembrane</keyword>
<feature type="transmembrane region" description="Helical" evidence="1">
    <location>
        <begin position="77"/>
        <end position="96"/>
    </location>
</feature>